<gene>
    <name evidence="1" type="ORF">FJSC11DRAFT_4320</name>
</gene>
<name>G6FZM1_9CYAN</name>
<reference evidence="1 2" key="1">
    <citation type="submission" date="2011-09" db="EMBL/GenBank/DDBJ databases">
        <title>The draft genome of Fischerella sp. JSC-11.</title>
        <authorList>
            <consortium name="US DOE Joint Genome Institute (JGI-PGF)"/>
            <person name="Lucas S."/>
            <person name="Han J."/>
            <person name="Lapidus A."/>
            <person name="Cheng J.-F."/>
            <person name="Goodwin L."/>
            <person name="Pitluck S."/>
            <person name="Peters L."/>
            <person name="Land M.L."/>
            <person name="Hauser L."/>
            <person name="Sarkisova S."/>
            <person name="Bryant D.A."/>
            <person name="Brown I."/>
            <person name="Woyke T.J."/>
        </authorList>
    </citation>
    <scope>NUCLEOTIDE SEQUENCE [LARGE SCALE GENOMIC DNA]</scope>
    <source>
        <strain evidence="1 2">JSC-11</strain>
    </source>
</reference>
<evidence type="ECO:0000313" key="1">
    <source>
        <dbReference type="EMBL" id="EHC08656.1"/>
    </source>
</evidence>
<proteinExistence type="predicted"/>
<accession>G6FZM1</accession>
<organism evidence="1 2">
    <name type="scientific">Fischerella thermalis JSC-11</name>
    <dbReference type="NCBI Taxonomy" id="741277"/>
    <lineage>
        <taxon>Bacteria</taxon>
        <taxon>Bacillati</taxon>
        <taxon>Cyanobacteriota</taxon>
        <taxon>Cyanophyceae</taxon>
        <taxon>Nostocales</taxon>
        <taxon>Hapalosiphonaceae</taxon>
        <taxon>Fischerella</taxon>
    </lineage>
</organism>
<keyword evidence="2" id="KW-1185">Reference proteome</keyword>
<dbReference type="AlphaFoldDB" id="G6FZM1"/>
<sequence>MQLGIGQEIFPITHYQLPITDLHRYDKSLNGHDITTYKYNFSISACVSVFTRSNARLTALNIANIEAVTILE</sequence>
<evidence type="ECO:0000313" key="2">
    <source>
        <dbReference type="Proteomes" id="UP000004344"/>
    </source>
</evidence>
<comment type="caution">
    <text evidence="1">The sequence shown here is derived from an EMBL/GenBank/DDBJ whole genome shotgun (WGS) entry which is preliminary data.</text>
</comment>
<protein>
    <submittedName>
        <fullName evidence="1">Uncharacterized protein</fullName>
    </submittedName>
</protein>
<dbReference type="EMBL" id="AGIZ01000017">
    <property type="protein sequence ID" value="EHC08656.1"/>
    <property type="molecule type" value="Genomic_DNA"/>
</dbReference>
<dbReference type="Proteomes" id="UP000004344">
    <property type="component" value="Unassembled WGS sequence"/>
</dbReference>